<evidence type="ECO:0000313" key="2">
    <source>
        <dbReference type="Proteomes" id="UP000030949"/>
    </source>
</evidence>
<gene>
    <name evidence="1" type="ORF">JZ00_13625</name>
</gene>
<organism evidence="1 2">
    <name type="scientific">Pseudomonas frederiksbergensis</name>
    <dbReference type="NCBI Taxonomy" id="104087"/>
    <lineage>
        <taxon>Bacteria</taxon>
        <taxon>Pseudomonadati</taxon>
        <taxon>Pseudomonadota</taxon>
        <taxon>Gammaproteobacteria</taxon>
        <taxon>Pseudomonadales</taxon>
        <taxon>Pseudomonadaceae</taxon>
        <taxon>Pseudomonas</taxon>
    </lineage>
</organism>
<proteinExistence type="predicted"/>
<dbReference type="RefSeq" id="WP_039591822.1">
    <property type="nucleotide sequence ID" value="NZ_JQGJ02000007.1"/>
</dbReference>
<dbReference type="EMBL" id="JQGJ01000007">
    <property type="protein sequence ID" value="KHK64256.1"/>
    <property type="molecule type" value="Genomic_DNA"/>
</dbReference>
<comment type="caution">
    <text evidence="1">The sequence shown here is derived from an EMBL/GenBank/DDBJ whole genome shotgun (WGS) entry which is preliminary data.</text>
</comment>
<dbReference type="AlphaFoldDB" id="A0A0B1Z4Y5"/>
<reference evidence="2" key="1">
    <citation type="submission" date="2015-03" db="EMBL/GenBank/DDBJ databases">
        <title>Pseudomonas frederiksbergensis hydrocarbon degrader.</title>
        <authorList>
            <person name="Brown L.M."/>
            <person name="Ruiz O.N."/>
            <person name="Mueller S."/>
            <person name="Gunasekera T.S."/>
        </authorList>
    </citation>
    <scope>NUCLEOTIDE SEQUENCE [LARGE SCALE GENOMIC DNA]</scope>
    <source>
        <strain evidence="2">SI8</strain>
    </source>
</reference>
<accession>A0A0B1Z4Y5</accession>
<name>A0A0B1Z4Y5_9PSED</name>
<evidence type="ECO:0000313" key="1">
    <source>
        <dbReference type="EMBL" id="KHK64256.1"/>
    </source>
</evidence>
<sequence>MNTYSGFGKLDTYPTSLVIEFDVIQLDILVRDISVPSYSPYAYERPYLTVMAVGLTNQIFCYTITLKCPSVSDPLNTLTISHQGCALLQQPGLVICADPALFCCKLLNGVFWRAVFYPAHTDIETRSPLESTITGLARGLKDILPVRALPGGVSISHARSVGQLRATLGYLIKASNIARNARVDMAWGAQFMHVLGKQP</sequence>
<protein>
    <submittedName>
        <fullName evidence="1">Uncharacterized protein</fullName>
    </submittedName>
</protein>
<dbReference type="Proteomes" id="UP000030949">
    <property type="component" value="Unassembled WGS sequence"/>
</dbReference>
<dbReference type="OrthoDB" id="9803573at2"/>